<keyword evidence="2" id="KW-0808">Transferase</keyword>
<dbReference type="PANTHER" id="PTHR48098">
    <property type="entry name" value="ENTEROCHELIN ESTERASE-RELATED"/>
    <property type="match status" value="1"/>
</dbReference>
<dbReference type="STRING" id="410332.SAMN04488550_4270"/>
<dbReference type="Proteomes" id="UP000035009">
    <property type="component" value="Unassembled WGS sequence"/>
</dbReference>
<dbReference type="SUPFAM" id="SSF53474">
    <property type="entry name" value="alpha/beta-Hydrolases"/>
    <property type="match status" value="1"/>
</dbReference>
<comment type="caution">
    <text evidence="2">The sequence shown here is derived from an EMBL/GenBank/DDBJ whole genome shotgun (WGS) entry which is preliminary data.</text>
</comment>
<dbReference type="InterPro" id="IPR050583">
    <property type="entry name" value="Mycobacterial_A85_antigen"/>
</dbReference>
<accession>M3VAZ4</accession>
<proteinExistence type="predicted"/>
<dbReference type="GO" id="GO:0016747">
    <property type="term" value="F:acyltransferase activity, transferring groups other than amino-acyl groups"/>
    <property type="evidence" value="ECO:0007669"/>
    <property type="project" value="TreeGrafter"/>
</dbReference>
<dbReference type="InterPro" id="IPR029058">
    <property type="entry name" value="AB_hydrolase_fold"/>
</dbReference>
<dbReference type="PANTHER" id="PTHR48098:SF1">
    <property type="entry name" value="DIACYLGLYCEROL ACYLTRANSFERASE_MYCOLYLTRANSFERASE AG85A"/>
    <property type="match status" value="1"/>
</dbReference>
<feature type="signal peptide" evidence="1">
    <location>
        <begin position="1"/>
        <end position="27"/>
    </location>
</feature>
<feature type="chain" id="PRO_5039265085" evidence="1">
    <location>
        <begin position="28"/>
        <end position="336"/>
    </location>
</feature>
<protein>
    <submittedName>
        <fullName evidence="2">Putative mycolyltransferase</fullName>
    </submittedName>
</protein>
<dbReference type="AlphaFoldDB" id="M3VAZ4"/>
<reference evidence="2 3" key="1">
    <citation type="submission" date="2013-02" db="EMBL/GenBank/DDBJ databases">
        <title>Whole genome shotgun sequence of Gordonia malaquae NBRC 108250.</title>
        <authorList>
            <person name="Yoshida I."/>
            <person name="Hosoyama A."/>
            <person name="Tsuchikane K."/>
            <person name="Ando Y."/>
            <person name="Baba S."/>
            <person name="Ohji S."/>
            <person name="Hamada M."/>
            <person name="Tamura T."/>
            <person name="Yamazoe A."/>
            <person name="Yamazaki S."/>
            <person name="Fujita N."/>
        </authorList>
    </citation>
    <scope>NUCLEOTIDE SEQUENCE [LARGE SCALE GENOMIC DNA]</scope>
    <source>
        <strain evidence="2 3">NBRC 108250</strain>
    </source>
</reference>
<dbReference type="InterPro" id="IPR000801">
    <property type="entry name" value="Esterase-like"/>
</dbReference>
<dbReference type="eggNOG" id="COG0627">
    <property type="taxonomic scope" value="Bacteria"/>
</dbReference>
<dbReference type="EMBL" id="BAOP01000008">
    <property type="protein sequence ID" value="GAC79368.1"/>
    <property type="molecule type" value="Genomic_DNA"/>
</dbReference>
<sequence>MSSSRFVRLASVLAVAAVSLVGVPASAGLAAAAPAVPADSGVASTISSEKQITPYRVDLTVTSASMGGDVKVTVLSPTGDAPRPSIYMLDGAGAGEDVSDWITKGGAEEFFAGRNVNAVFPAGGAASFYTNWLKEDPKIGRPQWETFLTRELPPLIDARFHGNGSNGVAGLSMGGQSAFTLSSRNPGLYRAIGSLSGCPVITGAKNEAFVKATAAMYGGNAEKMWGPAGGEYWRSHDPQFRLDALRGTTIYMESAQGKPGEPDRRGDPESDLPPQIVYGIASGVEIGADSCTREFAVKLTKAKVPFTLDLRRVGTHRWDYWKLGLGRMWKVLEPAL</sequence>
<name>M3VAZ4_GORML</name>
<dbReference type="RefSeq" id="WP_008377744.1">
    <property type="nucleotide sequence ID" value="NZ_BAOP01000008.1"/>
</dbReference>
<keyword evidence="3" id="KW-1185">Reference proteome</keyword>
<dbReference type="Pfam" id="PF00756">
    <property type="entry name" value="Esterase"/>
    <property type="match status" value="1"/>
</dbReference>
<evidence type="ECO:0000256" key="1">
    <source>
        <dbReference type="SAM" id="SignalP"/>
    </source>
</evidence>
<evidence type="ECO:0000313" key="2">
    <source>
        <dbReference type="EMBL" id="GAC79368.1"/>
    </source>
</evidence>
<keyword evidence="1" id="KW-0732">Signal</keyword>
<dbReference type="OrthoDB" id="4510758at2"/>
<gene>
    <name evidence="2" type="ORF">GM1_008_01300</name>
</gene>
<organism evidence="2 3">
    <name type="scientific">Gordonia malaquae NBRC 108250</name>
    <dbReference type="NCBI Taxonomy" id="1223542"/>
    <lineage>
        <taxon>Bacteria</taxon>
        <taxon>Bacillati</taxon>
        <taxon>Actinomycetota</taxon>
        <taxon>Actinomycetes</taxon>
        <taxon>Mycobacteriales</taxon>
        <taxon>Gordoniaceae</taxon>
        <taxon>Gordonia</taxon>
    </lineage>
</organism>
<evidence type="ECO:0000313" key="3">
    <source>
        <dbReference type="Proteomes" id="UP000035009"/>
    </source>
</evidence>
<dbReference type="Gene3D" id="3.40.50.1820">
    <property type="entry name" value="alpha/beta hydrolase"/>
    <property type="match status" value="1"/>
</dbReference>